<dbReference type="AlphaFoldDB" id="A0A6S6ZYF1"/>
<sequence length="39" mass="4620">MIDLKTVYVTAYTRWRFGREESVCAHWRSHPGSVQLLLL</sequence>
<organism evidence="1 2">
    <name type="scientific">Achromobacter deleyi</name>
    <dbReference type="NCBI Taxonomy" id="1353891"/>
    <lineage>
        <taxon>Bacteria</taxon>
        <taxon>Pseudomonadati</taxon>
        <taxon>Pseudomonadota</taxon>
        <taxon>Betaproteobacteria</taxon>
        <taxon>Burkholderiales</taxon>
        <taxon>Alcaligenaceae</taxon>
        <taxon>Achromobacter</taxon>
    </lineage>
</organism>
<accession>A0A6S6ZYF1</accession>
<gene>
    <name evidence="1" type="ORF">LMG3458_02782</name>
</gene>
<dbReference type="EMBL" id="CADIJO010000008">
    <property type="protein sequence ID" value="CAB3703398.1"/>
    <property type="molecule type" value="Genomic_DNA"/>
</dbReference>
<dbReference type="Proteomes" id="UP000494111">
    <property type="component" value="Unassembled WGS sequence"/>
</dbReference>
<name>A0A6S6ZYF1_9BURK</name>
<evidence type="ECO:0000313" key="2">
    <source>
        <dbReference type="Proteomes" id="UP000494111"/>
    </source>
</evidence>
<reference evidence="1 2" key="1">
    <citation type="submission" date="2020-04" db="EMBL/GenBank/DDBJ databases">
        <authorList>
            <person name="De Canck E."/>
        </authorList>
    </citation>
    <scope>NUCLEOTIDE SEQUENCE [LARGE SCALE GENOMIC DNA]</scope>
    <source>
        <strain evidence="1 2">LMG 3458</strain>
    </source>
</reference>
<evidence type="ECO:0000313" key="1">
    <source>
        <dbReference type="EMBL" id="CAB3703398.1"/>
    </source>
</evidence>
<proteinExistence type="predicted"/>
<protein>
    <submittedName>
        <fullName evidence="1">Uncharacterized protein</fullName>
    </submittedName>
</protein>